<dbReference type="InterPro" id="IPR022742">
    <property type="entry name" value="Hydrolase_4"/>
</dbReference>
<dbReference type="Proteomes" id="UP000622405">
    <property type="component" value="Unassembled WGS sequence"/>
</dbReference>
<reference evidence="2 3" key="1">
    <citation type="journal article" date="2020" name="mSystems">
        <title>Defining Genomic and Predicted Metabolic Features of the Acetobacterium Genus.</title>
        <authorList>
            <person name="Ross D.E."/>
            <person name="Marshall C.W."/>
            <person name="Gulliver D."/>
            <person name="May H.D."/>
            <person name="Norman R.S."/>
        </authorList>
    </citation>
    <scope>NUCLEOTIDE SEQUENCE [LARGE SCALE GENOMIC DNA]</scope>
    <source>
        <strain evidence="2 3">DSM 4132</strain>
    </source>
</reference>
<keyword evidence="3" id="KW-1185">Reference proteome</keyword>
<evidence type="ECO:0000313" key="2">
    <source>
        <dbReference type="EMBL" id="MBC3899326.1"/>
    </source>
</evidence>
<dbReference type="Pfam" id="PF12146">
    <property type="entry name" value="Hydrolase_4"/>
    <property type="match status" value="1"/>
</dbReference>
<feature type="domain" description="Serine aminopeptidase S33" evidence="1">
    <location>
        <begin position="27"/>
        <end position="84"/>
    </location>
</feature>
<dbReference type="SUPFAM" id="SSF53474">
    <property type="entry name" value="alpha/beta-Hydrolases"/>
    <property type="match status" value="1"/>
</dbReference>
<gene>
    <name evidence="2" type="ORF">GH811_06830</name>
</gene>
<sequence>MAFEEISFRSFNEKDTIQAWIYKPIRKPRGIVQIVHGFGEHSRRYLHMILKLNEAGFVVAADDHVGHGKTATESGNWSDWRNQVKTKIYSGYRHEIHNYRDIRDAVEDGMIDFINAIIATKEN</sequence>
<protein>
    <recommendedName>
        <fullName evidence="1">Serine aminopeptidase S33 domain-containing protein</fullName>
    </recommendedName>
</protein>
<organism evidence="2 3">
    <name type="scientific">Acetobacterium malicum</name>
    <dbReference type="NCBI Taxonomy" id="52692"/>
    <lineage>
        <taxon>Bacteria</taxon>
        <taxon>Bacillati</taxon>
        <taxon>Bacillota</taxon>
        <taxon>Clostridia</taxon>
        <taxon>Eubacteriales</taxon>
        <taxon>Eubacteriaceae</taxon>
        <taxon>Acetobacterium</taxon>
    </lineage>
</organism>
<dbReference type="InterPro" id="IPR029058">
    <property type="entry name" value="AB_hydrolase_fold"/>
</dbReference>
<evidence type="ECO:0000259" key="1">
    <source>
        <dbReference type="Pfam" id="PF12146"/>
    </source>
</evidence>
<name>A0ABR6YW08_9FIRM</name>
<accession>A0ABR6YW08</accession>
<dbReference type="EMBL" id="WJBE01000005">
    <property type="protein sequence ID" value="MBC3899326.1"/>
    <property type="molecule type" value="Genomic_DNA"/>
</dbReference>
<comment type="caution">
    <text evidence="2">The sequence shown here is derived from an EMBL/GenBank/DDBJ whole genome shotgun (WGS) entry which is preliminary data.</text>
</comment>
<evidence type="ECO:0000313" key="3">
    <source>
        <dbReference type="Proteomes" id="UP000622405"/>
    </source>
</evidence>
<dbReference type="Gene3D" id="3.40.50.1820">
    <property type="entry name" value="alpha/beta hydrolase"/>
    <property type="match status" value="1"/>
</dbReference>
<proteinExistence type="predicted"/>
<dbReference type="PANTHER" id="PTHR11614">
    <property type="entry name" value="PHOSPHOLIPASE-RELATED"/>
    <property type="match status" value="1"/>
</dbReference>
<dbReference type="InterPro" id="IPR051044">
    <property type="entry name" value="MAG_DAG_Lipase"/>
</dbReference>